<reference evidence="1 2" key="1">
    <citation type="submission" date="2024-06" db="EMBL/GenBank/DDBJ databases">
        <title>The Natural Products Discovery Center: Release of the First 8490 Sequenced Strains for Exploring Actinobacteria Biosynthetic Diversity.</title>
        <authorList>
            <person name="Kalkreuter E."/>
            <person name="Kautsar S.A."/>
            <person name="Yang D."/>
            <person name="Bader C.D."/>
            <person name="Teijaro C.N."/>
            <person name="Fluegel L."/>
            <person name="Davis C.M."/>
            <person name="Simpson J.R."/>
            <person name="Lauterbach L."/>
            <person name="Steele A.D."/>
            <person name="Gui C."/>
            <person name="Meng S."/>
            <person name="Li G."/>
            <person name="Viehrig K."/>
            <person name="Ye F."/>
            <person name="Su P."/>
            <person name="Kiefer A.F."/>
            <person name="Nichols A."/>
            <person name="Cepeda A.J."/>
            <person name="Yan W."/>
            <person name="Fan B."/>
            <person name="Jiang Y."/>
            <person name="Adhikari A."/>
            <person name="Zheng C.-J."/>
            <person name="Schuster L."/>
            <person name="Cowan T.M."/>
            <person name="Smanski M.J."/>
            <person name="Chevrette M.G."/>
            <person name="De Carvalho L.P.S."/>
            <person name="Shen B."/>
        </authorList>
    </citation>
    <scope>NUCLEOTIDE SEQUENCE [LARGE SCALE GENOMIC DNA]</scope>
    <source>
        <strain evidence="1 2">NPDC006286</strain>
    </source>
</reference>
<dbReference type="Proteomes" id="UP001550348">
    <property type="component" value="Unassembled WGS sequence"/>
</dbReference>
<sequence length="178" mass="18741">MVLVLVVLEASAGCGHRQQRLADAAHAEQCRPDVLVGCGTDSGVAYAAVRAIDDAGAVLPGQWWAVAAMRRTNKPAEITSHPDWCAPDRCGHLVPPLMAHMARRHRGPMLRVGDVRSSGAIVTYLIGAGAFAPLVAVHSTCRAGNGWAELSLSQVAELVEHLRGLLKQAGVDRGAGDE</sequence>
<name>A0ABV2VRS8_9ACTN</name>
<gene>
    <name evidence="1" type="ORF">ABZ071_27085</name>
</gene>
<comment type="caution">
    <text evidence="1">The sequence shown here is derived from an EMBL/GenBank/DDBJ whole genome shotgun (WGS) entry which is preliminary data.</text>
</comment>
<keyword evidence="2" id="KW-1185">Reference proteome</keyword>
<proteinExistence type="predicted"/>
<dbReference type="EMBL" id="JBEXRX010000112">
    <property type="protein sequence ID" value="MEU0155503.1"/>
    <property type="molecule type" value="Genomic_DNA"/>
</dbReference>
<organism evidence="1 2">
    <name type="scientific">Micromonospora fulviviridis</name>
    <dbReference type="NCBI Taxonomy" id="47860"/>
    <lineage>
        <taxon>Bacteria</taxon>
        <taxon>Bacillati</taxon>
        <taxon>Actinomycetota</taxon>
        <taxon>Actinomycetes</taxon>
        <taxon>Micromonosporales</taxon>
        <taxon>Micromonosporaceae</taxon>
        <taxon>Micromonospora</taxon>
    </lineage>
</organism>
<protein>
    <submittedName>
        <fullName evidence="1">Uncharacterized protein</fullName>
    </submittedName>
</protein>
<dbReference type="RefSeq" id="WP_355667094.1">
    <property type="nucleotide sequence ID" value="NZ_JBEXRX010000112.1"/>
</dbReference>
<accession>A0ABV2VRS8</accession>
<evidence type="ECO:0000313" key="1">
    <source>
        <dbReference type="EMBL" id="MEU0155503.1"/>
    </source>
</evidence>
<evidence type="ECO:0000313" key="2">
    <source>
        <dbReference type="Proteomes" id="UP001550348"/>
    </source>
</evidence>